<dbReference type="InterPro" id="IPR036271">
    <property type="entry name" value="Tet_transcr_reg_TetR-rel_C_sf"/>
</dbReference>
<dbReference type="Gene3D" id="1.10.357.10">
    <property type="entry name" value="Tetracycline Repressor, domain 2"/>
    <property type="match status" value="1"/>
</dbReference>
<accession>A0A5C1E502</accession>
<dbReference type="InterPro" id="IPR009057">
    <property type="entry name" value="Homeodomain-like_sf"/>
</dbReference>
<dbReference type="SUPFAM" id="SSF46689">
    <property type="entry name" value="Homeodomain-like"/>
    <property type="match status" value="1"/>
</dbReference>
<dbReference type="NCBIfam" id="NF007015">
    <property type="entry name" value="PRK09480.1"/>
    <property type="match status" value="1"/>
</dbReference>
<dbReference type="EMBL" id="CP022579">
    <property type="protein sequence ID" value="QEL64006.1"/>
    <property type="molecule type" value="Genomic_DNA"/>
</dbReference>
<protein>
    <submittedName>
        <fullName evidence="5">TetR/AcrR family transcriptional regulator</fullName>
    </submittedName>
</protein>
<dbReference type="Pfam" id="PF22276">
    <property type="entry name" value="SlmA-like_C"/>
    <property type="match status" value="1"/>
</dbReference>
<evidence type="ECO:0000259" key="4">
    <source>
        <dbReference type="PROSITE" id="PS50977"/>
    </source>
</evidence>
<keyword evidence="6" id="KW-1185">Reference proteome</keyword>
<feature type="coiled-coil region" evidence="3">
    <location>
        <begin position="107"/>
        <end position="134"/>
    </location>
</feature>
<reference evidence="5 6" key="1">
    <citation type="submission" date="2017-07" db="EMBL/GenBank/DDBJ databases">
        <title>Complete genome sequence of Oryzomicrobium terrae TPP412.</title>
        <authorList>
            <person name="Chiu L.-W."/>
            <person name="Lo K.-J."/>
            <person name="Tsai Y.-M."/>
            <person name="Lin S.-S."/>
            <person name="Kuo C.-H."/>
            <person name="Liu C.-T."/>
        </authorList>
    </citation>
    <scope>NUCLEOTIDE SEQUENCE [LARGE SCALE GENOMIC DNA]</scope>
    <source>
        <strain evidence="5 6">TPP412</strain>
    </source>
</reference>
<dbReference type="PROSITE" id="PS50977">
    <property type="entry name" value="HTH_TETR_2"/>
    <property type="match status" value="1"/>
</dbReference>
<dbReference type="PANTHER" id="PTHR43479:SF11">
    <property type="entry name" value="ACREF_ENVCD OPERON REPRESSOR-RELATED"/>
    <property type="match status" value="1"/>
</dbReference>
<keyword evidence="1 2" id="KW-0238">DNA-binding</keyword>
<evidence type="ECO:0000256" key="3">
    <source>
        <dbReference type="SAM" id="Coils"/>
    </source>
</evidence>
<dbReference type="Proteomes" id="UP000323671">
    <property type="component" value="Chromosome"/>
</dbReference>
<dbReference type="InterPro" id="IPR001647">
    <property type="entry name" value="HTH_TetR"/>
</dbReference>
<dbReference type="AlphaFoldDB" id="A0A5C1E502"/>
<dbReference type="KEGG" id="otr:OTERR_05300"/>
<name>A0A5C1E502_9RHOO</name>
<dbReference type="GO" id="GO:0003677">
    <property type="term" value="F:DNA binding"/>
    <property type="evidence" value="ECO:0007669"/>
    <property type="project" value="UniProtKB-UniRule"/>
</dbReference>
<gene>
    <name evidence="5" type="primary">slmA</name>
    <name evidence="5" type="ORF">OTERR_05300</name>
</gene>
<dbReference type="InterPro" id="IPR050624">
    <property type="entry name" value="HTH-type_Tx_Regulator"/>
</dbReference>
<dbReference type="SUPFAM" id="SSF48498">
    <property type="entry name" value="Tetracyclin repressor-like, C-terminal domain"/>
    <property type="match status" value="1"/>
</dbReference>
<dbReference type="RefSeq" id="WP_149424776.1">
    <property type="nucleotide sequence ID" value="NZ_CP022579.1"/>
</dbReference>
<dbReference type="Pfam" id="PF00440">
    <property type="entry name" value="TetR_N"/>
    <property type="match status" value="1"/>
</dbReference>
<dbReference type="PANTHER" id="PTHR43479">
    <property type="entry name" value="ACREF/ENVCD OPERON REPRESSOR-RELATED"/>
    <property type="match status" value="1"/>
</dbReference>
<keyword evidence="3" id="KW-0175">Coiled coil</keyword>
<evidence type="ECO:0000256" key="1">
    <source>
        <dbReference type="ARBA" id="ARBA00023125"/>
    </source>
</evidence>
<evidence type="ECO:0000313" key="6">
    <source>
        <dbReference type="Proteomes" id="UP000323671"/>
    </source>
</evidence>
<dbReference type="InterPro" id="IPR054580">
    <property type="entry name" value="SlmA-like_C"/>
</dbReference>
<proteinExistence type="predicted"/>
<sequence length="203" mass="22048">MATKPGERRLQILQTLAEMLETPKGEKITTAALAARLDCSEAALYRHFASKAQMFEGLIEFIEASLFGVINQIGTEEARGLAQVEQILALLLRFAQKNRGMTRVLVGDALVNENERLQARINALHDKVEAAFKQALRIAATQGEVGASADVAALANLLLCFAVGRWEQYAKSGFTREPLAQWASQWPLLQVACLATAAAAEPA</sequence>
<evidence type="ECO:0000313" key="5">
    <source>
        <dbReference type="EMBL" id="QEL64006.1"/>
    </source>
</evidence>
<feature type="DNA-binding region" description="H-T-H motif" evidence="2">
    <location>
        <begin position="29"/>
        <end position="48"/>
    </location>
</feature>
<evidence type="ECO:0000256" key="2">
    <source>
        <dbReference type="PROSITE-ProRule" id="PRU00335"/>
    </source>
</evidence>
<organism evidence="5 6">
    <name type="scientific">Oryzomicrobium terrae</name>
    <dbReference type="NCBI Taxonomy" id="1735038"/>
    <lineage>
        <taxon>Bacteria</taxon>
        <taxon>Pseudomonadati</taxon>
        <taxon>Pseudomonadota</taxon>
        <taxon>Betaproteobacteria</taxon>
        <taxon>Rhodocyclales</taxon>
        <taxon>Rhodocyclaceae</taxon>
        <taxon>Oryzomicrobium</taxon>
    </lineage>
</organism>
<feature type="domain" description="HTH tetR-type" evidence="4">
    <location>
        <begin position="6"/>
        <end position="66"/>
    </location>
</feature>